<dbReference type="Gene3D" id="3.20.20.300">
    <property type="entry name" value="Glycoside hydrolase, family 3, N-terminal domain"/>
    <property type="match status" value="1"/>
</dbReference>
<dbReference type="PANTHER" id="PTHR30620">
    <property type="entry name" value="PERIPLASMIC BETA-GLUCOSIDASE-RELATED"/>
    <property type="match status" value="1"/>
</dbReference>
<evidence type="ECO:0000256" key="8">
    <source>
        <dbReference type="SAM" id="MobiDB-lite"/>
    </source>
</evidence>
<dbReference type="PRINTS" id="PR00133">
    <property type="entry name" value="GLHYDRLASE3"/>
</dbReference>
<evidence type="ECO:0000256" key="2">
    <source>
        <dbReference type="ARBA" id="ARBA00005336"/>
    </source>
</evidence>
<evidence type="ECO:0000256" key="1">
    <source>
        <dbReference type="ARBA" id="ARBA00000448"/>
    </source>
</evidence>
<dbReference type="EMBL" id="JACHMN010000003">
    <property type="protein sequence ID" value="MBB5873728.1"/>
    <property type="molecule type" value="Genomic_DNA"/>
</dbReference>
<keyword evidence="12" id="KW-1185">Reference proteome</keyword>
<keyword evidence="6 7" id="KW-0326">Glycosidase</keyword>
<dbReference type="InterPro" id="IPR036881">
    <property type="entry name" value="Glyco_hydro_3_C_sf"/>
</dbReference>
<dbReference type="RefSeq" id="WP_184845270.1">
    <property type="nucleotide sequence ID" value="NZ_JACHMN010000003.1"/>
</dbReference>
<sequence>MPASLSSHRLRSGLVAIGVVLLTAAGSCDAPPSPPTATQAAPADAPYREKARPVAERVADLMGRMTLDDKLGQMTQAERKSATTDDITQYRLGSILSGGGSTPRPNNAEGWTEMVDAFQRAALATPLGIPMLYGVDAVHGHNNVSGATVFPHNIGLGATRDPALVQQIGRATAEEVAGTGAHWTFAPCLCVARDDRWGRTYESFGERPEIASAMTTVITGLQGEQLGGPASILATAKHFLGDGGTSGGKDQGDTKISDAELRAVHLPPYQAAIKRGVGSVMVSYSSFNGDKVHGSKYLITDLLKGELGFTGFVVSDWNGIDQIDGADRLSAEDVRAAVNAGVDMAMVPDHWADFIELLREEVRAGRVTQERIDDANRRILTKKFELGLFEKPLTDRSLAATVGSDAHRALARTAVAKSQVLLKNSALARGVSERSEGAPQGAPGNSGRVLPLAKAGNKIFVAGKSADNIGNQSGGWTITWQGESGETTRGTTILQGIREAVAPSSSVTYDASGNGIGKGFKVAVAVIGEKPYAEFEGDRPDGVVLDPDDLAMLSRLRASGVPIVVVLVSGRPMDVGAQLSGWDALLASWLPGTEGAGVADVLFGMVKPGGKLPVTWPRDGRQPANGGDALFPFGFGLTY</sequence>
<dbReference type="GO" id="GO:0008422">
    <property type="term" value="F:beta-glucosidase activity"/>
    <property type="evidence" value="ECO:0007669"/>
    <property type="project" value="UniProtKB-EC"/>
</dbReference>
<organism evidence="11 12">
    <name type="scientific">Allocatelliglobosispora scoriae</name>
    <dbReference type="NCBI Taxonomy" id="643052"/>
    <lineage>
        <taxon>Bacteria</taxon>
        <taxon>Bacillati</taxon>
        <taxon>Actinomycetota</taxon>
        <taxon>Actinomycetes</taxon>
        <taxon>Micromonosporales</taxon>
        <taxon>Micromonosporaceae</taxon>
        <taxon>Allocatelliglobosispora</taxon>
    </lineage>
</organism>
<dbReference type="Gene3D" id="3.40.50.1700">
    <property type="entry name" value="Glycoside hydrolase family 3 C-terminal domain"/>
    <property type="match status" value="1"/>
</dbReference>
<dbReference type="PROSITE" id="PS00775">
    <property type="entry name" value="GLYCOSYL_HYDROL_F3"/>
    <property type="match status" value="1"/>
</dbReference>
<dbReference type="InterPro" id="IPR001764">
    <property type="entry name" value="Glyco_hydro_3_N"/>
</dbReference>
<comment type="similarity">
    <text evidence="2 7">Belongs to the glycosyl hydrolase 3 family.</text>
</comment>
<protein>
    <recommendedName>
        <fullName evidence="3">beta-glucosidase</fullName>
        <ecNumber evidence="3">3.2.1.21</ecNumber>
    </recommendedName>
</protein>
<evidence type="ECO:0000256" key="7">
    <source>
        <dbReference type="RuleBase" id="RU361161"/>
    </source>
</evidence>
<dbReference type="SUPFAM" id="SSF52279">
    <property type="entry name" value="Beta-D-glucan exohydrolase, C-terminal domain"/>
    <property type="match status" value="1"/>
</dbReference>
<feature type="domain" description="Glycoside hydrolase family 3 N-terminal" evidence="9">
    <location>
        <begin position="66"/>
        <end position="381"/>
    </location>
</feature>
<proteinExistence type="inferred from homology"/>
<keyword evidence="5 7" id="KW-0378">Hydrolase</keyword>
<name>A0A841C1U6_9ACTN</name>
<dbReference type="InterPro" id="IPR017853">
    <property type="entry name" value="GH"/>
</dbReference>
<dbReference type="InterPro" id="IPR002772">
    <property type="entry name" value="Glyco_hydro_3_C"/>
</dbReference>
<dbReference type="AlphaFoldDB" id="A0A841C1U6"/>
<feature type="domain" description="Glycoside hydrolase family 3 C-terminal" evidence="10">
    <location>
        <begin position="445"/>
        <end position="639"/>
    </location>
</feature>
<gene>
    <name evidence="11" type="ORF">F4553_007162</name>
</gene>
<feature type="region of interest" description="Disordered" evidence="8">
    <location>
        <begin position="27"/>
        <end position="50"/>
    </location>
</feature>
<keyword evidence="4" id="KW-0732">Signal</keyword>
<dbReference type="InterPro" id="IPR051915">
    <property type="entry name" value="Cellulose_Degrad_GH3"/>
</dbReference>
<evidence type="ECO:0000259" key="10">
    <source>
        <dbReference type="Pfam" id="PF01915"/>
    </source>
</evidence>
<accession>A0A841C1U6</accession>
<dbReference type="Pfam" id="PF00933">
    <property type="entry name" value="Glyco_hydro_3"/>
    <property type="match status" value="1"/>
</dbReference>
<evidence type="ECO:0000313" key="11">
    <source>
        <dbReference type="EMBL" id="MBB5873728.1"/>
    </source>
</evidence>
<dbReference type="Pfam" id="PF01915">
    <property type="entry name" value="Glyco_hydro_3_C"/>
    <property type="match status" value="1"/>
</dbReference>
<reference evidence="11 12" key="1">
    <citation type="submission" date="2020-08" db="EMBL/GenBank/DDBJ databases">
        <title>Sequencing the genomes of 1000 actinobacteria strains.</title>
        <authorList>
            <person name="Klenk H.-P."/>
        </authorList>
    </citation>
    <scope>NUCLEOTIDE SEQUENCE [LARGE SCALE GENOMIC DNA]</scope>
    <source>
        <strain evidence="11 12">DSM 45362</strain>
    </source>
</reference>
<dbReference type="InterPro" id="IPR019800">
    <property type="entry name" value="Glyco_hydro_3_AS"/>
</dbReference>
<evidence type="ECO:0000256" key="6">
    <source>
        <dbReference type="ARBA" id="ARBA00023295"/>
    </source>
</evidence>
<comment type="caution">
    <text evidence="11">The sequence shown here is derived from an EMBL/GenBank/DDBJ whole genome shotgun (WGS) entry which is preliminary data.</text>
</comment>
<evidence type="ECO:0000313" key="12">
    <source>
        <dbReference type="Proteomes" id="UP000587527"/>
    </source>
</evidence>
<feature type="compositionally biased region" description="Low complexity" evidence="8">
    <location>
        <begin position="36"/>
        <end position="45"/>
    </location>
</feature>
<evidence type="ECO:0000256" key="4">
    <source>
        <dbReference type="ARBA" id="ARBA00022729"/>
    </source>
</evidence>
<evidence type="ECO:0000256" key="3">
    <source>
        <dbReference type="ARBA" id="ARBA00012744"/>
    </source>
</evidence>
<dbReference type="EC" id="3.2.1.21" evidence="3"/>
<evidence type="ECO:0000256" key="5">
    <source>
        <dbReference type="ARBA" id="ARBA00022801"/>
    </source>
</evidence>
<dbReference type="SUPFAM" id="SSF51445">
    <property type="entry name" value="(Trans)glycosidases"/>
    <property type="match status" value="1"/>
</dbReference>
<dbReference type="Proteomes" id="UP000587527">
    <property type="component" value="Unassembled WGS sequence"/>
</dbReference>
<dbReference type="InterPro" id="IPR036962">
    <property type="entry name" value="Glyco_hydro_3_N_sf"/>
</dbReference>
<dbReference type="PANTHER" id="PTHR30620:SF16">
    <property type="entry name" value="LYSOSOMAL BETA GLUCOSIDASE"/>
    <property type="match status" value="1"/>
</dbReference>
<comment type="catalytic activity">
    <reaction evidence="1">
        <text>Hydrolysis of terminal, non-reducing beta-D-glucosyl residues with release of beta-D-glucose.</text>
        <dbReference type="EC" id="3.2.1.21"/>
    </reaction>
</comment>
<dbReference type="GO" id="GO:0009251">
    <property type="term" value="P:glucan catabolic process"/>
    <property type="evidence" value="ECO:0007669"/>
    <property type="project" value="TreeGrafter"/>
</dbReference>
<evidence type="ECO:0000259" key="9">
    <source>
        <dbReference type="Pfam" id="PF00933"/>
    </source>
</evidence>